<accession>A0ABW5R0I5</accession>
<comment type="caution">
    <text evidence="1">The sequence shown here is derived from an EMBL/GenBank/DDBJ whole genome shotgun (WGS) entry which is preliminary data.</text>
</comment>
<keyword evidence="2" id="KW-1185">Reference proteome</keyword>
<evidence type="ECO:0000313" key="1">
    <source>
        <dbReference type="EMBL" id="MFD2661856.1"/>
    </source>
</evidence>
<protein>
    <submittedName>
        <fullName evidence="1">Uncharacterized protein</fullName>
    </submittedName>
</protein>
<dbReference type="EMBL" id="JBHUMY010000018">
    <property type="protein sequence ID" value="MFD2661856.1"/>
    <property type="molecule type" value="Genomic_DNA"/>
</dbReference>
<name>A0ABW5R0I5_9BACL</name>
<dbReference type="RefSeq" id="WP_379275302.1">
    <property type="nucleotide sequence ID" value="NZ_JBHUGT010000023.1"/>
</dbReference>
<proteinExistence type="predicted"/>
<dbReference type="Proteomes" id="UP001597493">
    <property type="component" value="Unassembled WGS sequence"/>
</dbReference>
<organism evidence="1 2">
    <name type="scientific">Paenibacillus thailandensis</name>
    <dbReference type="NCBI Taxonomy" id="393250"/>
    <lineage>
        <taxon>Bacteria</taxon>
        <taxon>Bacillati</taxon>
        <taxon>Bacillota</taxon>
        <taxon>Bacilli</taxon>
        <taxon>Bacillales</taxon>
        <taxon>Paenibacillaceae</taxon>
        <taxon>Paenibacillus</taxon>
    </lineage>
</organism>
<reference evidence="2" key="1">
    <citation type="journal article" date="2019" name="Int. J. Syst. Evol. Microbiol.">
        <title>The Global Catalogue of Microorganisms (GCM) 10K type strain sequencing project: providing services to taxonomists for standard genome sequencing and annotation.</title>
        <authorList>
            <consortium name="The Broad Institute Genomics Platform"/>
            <consortium name="The Broad Institute Genome Sequencing Center for Infectious Disease"/>
            <person name="Wu L."/>
            <person name="Ma J."/>
        </authorList>
    </citation>
    <scope>NUCLEOTIDE SEQUENCE [LARGE SCALE GENOMIC DNA]</scope>
    <source>
        <strain evidence="2">TISTR 1827</strain>
    </source>
</reference>
<sequence length="59" mass="6711">MKRGNSKIEIDLRKVLEQMGFRHLSSLPHEQLAEIIFKSSVIEDKDSICPMNKGGVLKD</sequence>
<evidence type="ECO:0000313" key="2">
    <source>
        <dbReference type="Proteomes" id="UP001597493"/>
    </source>
</evidence>
<gene>
    <name evidence="1" type="ORF">ACFSW5_16500</name>
</gene>